<evidence type="ECO:0000259" key="1">
    <source>
        <dbReference type="Pfam" id="PF14436"/>
    </source>
</evidence>
<name>A0ABS5ZKW7_9GAMM</name>
<dbReference type="Pfam" id="PF14436">
    <property type="entry name" value="EndoU_bacteria"/>
    <property type="match status" value="1"/>
</dbReference>
<comment type="caution">
    <text evidence="2">The sequence shown here is derived from an EMBL/GenBank/DDBJ whole genome shotgun (WGS) entry which is preliminary data.</text>
</comment>
<reference evidence="2 3" key="1">
    <citation type="submission" date="2021-04" db="EMBL/GenBank/DDBJ databases">
        <authorList>
            <person name="Pira H."/>
            <person name="Risdian C."/>
            <person name="Wink J."/>
        </authorList>
    </citation>
    <scope>NUCLEOTIDE SEQUENCE [LARGE SCALE GENOMIC DNA]</scope>
    <source>
        <strain evidence="2 3">WH53</strain>
    </source>
</reference>
<evidence type="ECO:0000313" key="2">
    <source>
        <dbReference type="EMBL" id="MBU2713956.1"/>
    </source>
</evidence>
<proteinExistence type="predicted"/>
<dbReference type="RefSeq" id="WP_215822232.1">
    <property type="nucleotide sequence ID" value="NZ_JAGSOY010000125.1"/>
</dbReference>
<keyword evidence="3" id="KW-1185">Reference proteome</keyword>
<feature type="domain" description="Bacterial EndoU nuclease" evidence="1">
    <location>
        <begin position="16"/>
        <end position="141"/>
    </location>
</feature>
<organism evidence="2 3">
    <name type="scientific">Zooshikella harenae</name>
    <dbReference type="NCBI Taxonomy" id="2827238"/>
    <lineage>
        <taxon>Bacteria</taxon>
        <taxon>Pseudomonadati</taxon>
        <taxon>Pseudomonadota</taxon>
        <taxon>Gammaproteobacteria</taxon>
        <taxon>Oceanospirillales</taxon>
        <taxon>Zooshikellaceae</taxon>
        <taxon>Zooshikella</taxon>
    </lineage>
</organism>
<evidence type="ECO:0000313" key="3">
    <source>
        <dbReference type="Proteomes" id="UP000690515"/>
    </source>
</evidence>
<gene>
    <name evidence="2" type="ORF">KCG35_23150</name>
</gene>
<dbReference type="EMBL" id="JAGSOY010000125">
    <property type="protein sequence ID" value="MBU2713956.1"/>
    <property type="molecule type" value="Genomic_DNA"/>
</dbReference>
<feature type="non-terminal residue" evidence="2">
    <location>
        <position position="1"/>
    </location>
</feature>
<protein>
    <submittedName>
        <fullName evidence="2">EndoU domain-containing protein</fullName>
    </submittedName>
</protein>
<dbReference type="InterPro" id="IPR029501">
    <property type="entry name" value="EndoU_bac"/>
</dbReference>
<dbReference type="Proteomes" id="UP000690515">
    <property type="component" value="Unassembled WGS sequence"/>
</dbReference>
<accession>A0ABS5ZKW7</accession>
<sequence length="155" mass="16883">QPKKTSESSVSKISAQSKQKVLYGEQAVKNGRLDNRVKGVHSAKILDHPDFSVETLKTNPDGTIDVKFTKQLPNGNASKLKASTLFPKSWDEDKIFDAAKSVGNTRPIATSVSGKTLHRGTIDGVKMDVMKQGDDVIAAFPCGNKPTLIDEFRNQ</sequence>